<dbReference type="AlphaFoldDB" id="A0A7J3VUD7"/>
<sequence>MTREETSRTKISRRKAISTAAAAGAVVGVGVVAGLGGYLAGSGAAGAQTVIQRETVTVGGQTVTRTVATSQLPQEIKVGVMLPLSGELGPIGQKMLNGAKLAEKLVNQWGGVAGSKITIVAEDSLALPDKALETVKKLVEVNGVQVIVGPATSVEVLTIADYLIQRKVPLISMSATAAAISKVGGQYIFRVVPSDAIQTKALADLIRSQGVRRLATFVVSNDYGIGIEEGIKANLGDSVVISIRYDPKKGDYREELSRIKNANVDAILWATWVESGIVALKQASDLGLTDIRSFGSEAMRDTAFFADAKAAEYLLQTRMTGTSPSAPSETLASKQFLDDYKREFNENPGLFGDATYDATMVALQAIARAGAYDGAKIASQVKAAAYHYLGPSGHKMMDQSGDSVLANYDIWQVAKPAAQYTIESIGSWDTVAGLKLR</sequence>
<keyword evidence="2" id="KW-1133">Transmembrane helix</keyword>
<proteinExistence type="predicted"/>
<dbReference type="SUPFAM" id="SSF53822">
    <property type="entry name" value="Periplasmic binding protein-like I"/>
    <property type="match status" value="1"/>
</dbReference>
<dbReference type="InterPro" id="IPR006311">
    <property type="entry name" value="TAT_signal"/>
</dbReference>
<feature type="transmembrane region" description="Helical" evidence="2">
    <location>
        <begin position="20"/>
        <end position="40"/>
    </location>
</feature>
<evidence type="ECO:0000256" key="2">
    <source>
        <dbReference type="SAM" id="Phobius"/>
    </source>
</evidence>
<gene>
    <name evidence="4" type="ORF">ENM31_04650</name>
</gene>
<dbReference type="InterPro" id="IPR028082">
    <property type="entry name" value="Peripla_BP_I"/>
</dbReference>
<evidence type="ECO:0000313" key="4">
    <source>
        <dbReference type="EMBL" id="HHM44567.1"/>
    </source>
</evidence>
<dbReference type="PANTHER" id="PTHR30483:SF6">
    <property type="entry name" value="PERIPLASMIC BINDING PROTEIN OF ABC TRANSPORTER FOR NATURAL AMINO ACIDS"/>
    <property type="match status" value="1"/>
</dbReference>
<protein>
    <submittedName>
        <fullName evidence="4">ABC transporter substrate-binding protein</fullName>
    </submittedName>
</protein>
<evidence type="ECO:0000256" key="1">
    <source>
        <dbReference type="ARBA" id="ARBA00022729"/>
    </source>
</evidence>
<keyword evidence="2" id="KW-0812">Transmembrane</keyword>
<comment type="caution">
    <text evidence="4">The sequence shown here is derived from an EMBL/GenBank/DDBJ whole genome shotgun (WGS) entry which is preliminary data.</text>
</comment>
<evidence type="ECO:0000259" key="3">
    <source>
        <dbReference type="Pfam" id="PF13458"/>
    </source>
</evidence>
<dbReference type="PROSITE" id="PS51318">
    <property type="entry name" value="TAT"/>
    <property type="match status" value="1"/>
</dbReference>
<organism evidence="4">
    <name type="scientific">Caldiarchaeum subterraneum</name>
    <dbReference type="NCBI Taxonomy" id="311458"/>
    <lineage>
        <taxon>Archaea</taxon>
        <taxon>Nitrososphaerota</taxon>
        <taxon>Candidatus Caldarchaeales</taxon>
        <taxon>Candidatus Caldarchaeaceae</taxon>
        <taxon>Candidatus Caldarchaeum</taxon>
    </lineage>
</organism>
<dbReference type="InterPro" id="IPR028081">
    <property type="entry name" value="Leu-bd"/>
</dbReference>
<keyword evidence="1" id="KW-0732">Signal</keyword>
<dbReference type="InterPro" id="IPR051010">
    <property type="entry name" value="BCAA_transport"/>
</dbReference>
<feature type="domain" description="Leucine-binding protein" evidence="3">
    <location>
        <begin position="75"/>
        <end position="408"/>
    </location>
</feature>
<name>A0A7J3VUD7_CALS0</name>
<dbReference type="CDD" id="cd06346">
    <property type="entry name" value="PBP1_ABC_ligand_binding-like"/>
    <property type="match status" value="1"/>
</dbReference>
<dbReference type="EMBL" id="DRXH01000161">
    <property type="protein sequence ID" value="HHM44567.1"/>
    <property type="molecule type" value="Genomic_DNA"/>
</dbReference>
<keyword evidence="2" id="KW-0472">Membrane</keyword>
<dbReference type="Gene3D" id="3.40.50.2300">
    <property type="match status" value="2"/>
</dbReference>
<dbReference type="PANTHER" id="PTHR30483">
    <property type="entry name" value="LEUCINE-SPECIFIC-BINDING PROTEIN"/>
    <property type="match status" value="1"/>
</dbReference>
<reference evidence="4" key="1">
    <citation type="journal article" date="2020" name="mSystems">
        <title>Genome- and Community-Level Interaction Insights into Carbon Utilization and Element Cycling Functions of Hydrothermarchaeota in Hydrothermal Sediment.</title>
        <authorList>
            <person name="Zhou Z."/>
            <person name="Liu Y."/>
            <person name="Xu W."/>
            <person name="Pan J."/>
            <person name="Luo Z.H."/>
            <person name="Li M."/>
        </authorList>
    </citation>
    <scope>NUCLEOTIDE SEQUENCE [LARGE SCALE GENOMIC DNA]</scope>
    <source>
        <strain evidence="4">SpSt-1074</strain>
    </source>
</reference>
<accession>A0A7J3VUD7</accession>
<dbReference type="Pfam" id="PF13458">
    <property type="entry name" value="Peripla_BP_6"/>
    <property type="match status" value="1"/>
</dbReference>